<accession>A0A1V4JJ74</accession>
<gene>
    <name evidence="2" type="ORF">AV530_018704</name>
</gene>
<comment type="caution">
    <text evidence="2">The sequence shown here is derived from an EMBL/GenBank/DDBJ whole genome shotgun (WGS) entry which is preliminary data.</text>
</comment>
<evidence type="ECO:0000256" key="1">
    <source>
        <dbReference type="SAM" id="MobiDB-lite"/>
    </source>
</evidence>
<protein>
    <submittedName>
        <fullName evidence="2">Uncharacterized protein</fullName>
    </submittedName>
</protein>
<feature type="region of interest" description="Disordered" evidence="1">
    <location>
        <begin position="64"/>
        <end position="84"/>
    </location>
</feature>
<dbReference type="AlphaFoldDB" id="A0A1V4JJ74"/>
<name>A0A1V4JJ74_PATFA</name>
<feature type="compositionally biased region" description="Acidic residues" evidence="1">
    <location>
        <begin position="67"/>
        <end position="76"/>
    </location>
</feature>
<keyword evidence="3" id="KW-1185">Reference proteome</keyword>
<organism evidence="2 3">
    <name type="scientific">Patagioenas fasciata monilis</name>
    <dbReference type="NCBI Taxonomy" id="372326"/>
    <lineage>
        <taxon>Eukaryota</taxon>
        <taxon>Metazoa</taxon>
        <taxon>Chordata</taxon>
        <taxon>Craniata</taxon>
        <taxon>Vertebrata</taxon>
        <taxon>Euteleostomi</taxon>
        <taxon>Archelosauria</taxon>
        <taxon>Archosauria</taxon>
        <taxon>Dinosauria</taxon>
        <taxon>Saurischia</taxon>
        <taxon>Theropoda</taxon>
        <taxon>Coelurosauria</taxon>
        <taxon>Aves</taxon>
        <taxon>Neognathae</taxon>
        <taxon>Neoaves</taxon>
        <taxon>Columbimorphae</taxon>
        <taxon>Columbiformes</taxon>
        <taxon>Columbidae</taxon>
        <taxon>Patagioenas</taxon>
    </lineage>
</organism>
<proteinExistence type="predicted"/>
<evidence type="ECO:0000313" key="2">
    <source>
        <dbReference type="EMBL" id="OPJ72243.1"/>
    </source>
</evidence>
<reference evidence="2 3" key="1">
    <citation type="submission" date="2016-02" db="EMBL/GenBank/DDBJ databases">
        <title>Band-tailed pigeon sequencing and assembly.</title>
        <authorList>
            <person name="Soares A.E."/>
            <person name="Novak B.J."/>
            <person name="Rice E.S."/>
            <person name="O'Connell B."/>
            <person name="Chang D."/>
            <person name="Weber S."/>
            <person name="Shapiro B."/>
        </authorList>
    </citation>
    <scope>NUCLEOTIDE SEQUENCE [LARGE SCALE GENOMIC DNA]</scope>
    <source>
        <strain evidence="2">BTP2013</strain>
        <tissue evidence="2">Blood</tissue>
    </source>
</reference>
<dbReference type="EMBL" id="LSYS01007194">
    <property type="protein sequence ID" value="OPJ72243.1"/>
    <property type="molecule type" value="Genomic_DNA"/>
</dbReference>
<feature type="compositionally biased region" description="Basic residues" evidence="1">
    <location>
        <begin position="188"/>
        <end position="199"/>
    </location>
</feature>
<sequence length="208" mass="23181">MSLCVTVQTRNAERKTKGAENQTKRCAKKQASSVLATGTASACCLVRLDSLALEQLWVLSSGKEALGEEEEDEEKEEGSSEDKTSIIFIYPTSSCIPAFSVLKEAGEDMVVASEMGEVPPALPPTTLRAQQKPWDAKNREQKLLQALPRTRKKKRTQKRKETCGEESRSHVEKSRRKTGKGFGDGPMKRCRKTQKAKKPRTPEEVKRT</sequence>
<feature type="compositionally biased region" description="Basic and acidic residues" evidence="1">
    <location>
        <begin position="159"/>
        <end position="172"/>
    </location>
</feature>
<feature type="region of interest" description="Disordered" evidence="1">
    <location>
        <begin position="117"/>
        <end position="208"/>
    </location>
</feature>
<feature type="compositionally biased region" description="Basic residues" evidence="1">
    <location>
        <begin position="149"/>
        <end position="158"/>
    </location>
</feature>
<evidence type="ECO:0000313" key="3">
    <source>
        <dbReference type="Proteomes" id="UP000190648"/>
    </source>
</evidence>
<dbReference type="Proteomes" id="UP000190648">
    <property type="component" value="Unassembled WGS sequence"/>
</dbReference>